<dbReference type="CDD" id="cd02440">
    <property type="entry name" value="AdoMet_MTases"/>
    <property type="match status" value="1"/>
</dbReference>
<dbReference type="Gene3D" id="3.40.50.150">
    <property type="entry name" value="Vaccinia Virus protein VP39"/>
    <property type="match status" value="1"/>
</dbReference>
<dbReference type="PANTHER" id="PTHR43167:SF1">
    <property type="entry name" value="PUTATIVE (AFU_ORTHOLOGUE AFUA_6G01830)-RELATED"/>
    <property type="match status" value="1"/>
</dbReference>
<proteinExistence type="predicted"/>
<evidence type="ECO:0000256" key="1">
    <source>
        <dbReference type="ARBA" id="ARBA00022603"/>
    </source>
</evidence>
<sequence>MNDLKNLKTPSVVEKILSETTKIGFQMASEPLVGSLLRTLAASKPAGNFLELGTGTGVATAWLLDGMDKNSKIVTVDNDSAVVSIAEKYLDIQRVSFYIEDAGTFLEQLEQTGQQFDFIFADTWAGKYTQLEAALHALKPGGLYVIDDMLPQPNWVEGHQLKAAALITELEGRHDLLLTKLNWASGIIIVTKQAQ</sequence>
<dbReference type="InterPro" id="IPR029063">
    <property type="entry name" value="SAM-dependent_MTases_sf"/>
</dbReference>
<accession>A0A2N6JYE4</accession>
<dbReference type="SUPFAM" id="SSF53335">
    <property type="entry name" value="S-adenosyl-L-methionine-dependent methyltransferases"/>
    <property type="match status" value="1"/>
</dbReference>
<dbReference type="EMBL" id="NRQW01000496">
    <property type="protein sequence ID" value="PLZ85899.1"/>
    <property type="molecule type" value="Genomic_DNA"/>
</dbReference>
<comment type="caution">
    <text evidence="4">The sequence shown here is derived from an EMBL/GenBank/DDBJ whole genome shotgun (WGS) entry which is preliminary data.</text>
</comment>
<keyword evidence="1 4" id="KW-0489">Methyltransferase</keyword>
<dbReference type="Pfam" id="PF01596">
    <property type="entry name" value="Methyltransf_3"/>
    <property type="match status" value="1"/>
</dbReference>
<dbReference type="Proteomes" id="UP000235036">
    <property type="component" value="Unassembled WGS sequence"/>
</dbReference>
<evidence type="ECO:0000313" key="4">
    <source>
        <dbReference type="EMBL" id="PLZ85899.1"/>
    </source>
</evidence>
<name>A0A2N6JYE4_FISMU</name>
<reference evidence="4 5" key="1">
    <citation type="submission" date="2017-08" db="EMBL/GenBank/DDBJ databases">
        <title>Genomes of Fischerella (Mastigocladus) sp. strains.</title>
        <authorList>
            <person name="Miller S.R."/>
        </authorList>
    </citation>
    <scope>NUCLEOTIDE SEQUENCE [LARGE SCALE GENOMIC DNA]</scope>
    <source>
        <strain evidence="4 5">CCMEE 5323</strain>
    </source>
</reference>
<keyword evidence="2 4" id="KW-0808">Transferase</keyword>
<dbReference type="InterPro" id="IPR002935">
    <property type="entry name" value="SAM_O-MeTrfase"/>
</dbReference>
<evidence type="ECO:0000313" key="5">
    <source>
        <dbReference type="Proteomes" id="UP000235036"/>
    </source>
</evidence>
<keyword evidence="3" id="KW-0949">S-adenosyl-L-methionine</keyword>
<evidence type="ECO:0000256" key="3">
    <source>
        <dbReference type="ARBA" id="ARBA00022691"/>
    </source>
</evidence>
<protein>
    <submittedName>
        <fullName evidence="4">SAM-dependent methyltransferase</fullName>
    </submittedName>
</protein>
<organism evidence="4 5">
    <name type="scientific">Fischerella muscicola CCMEE 5323</name>
    <dbReference type="NCBI Taxonomy" id="2019572"/>
    <lineage>
        <taxon>Bacteria</taxon>
        <taxon>Bacillati</taxon>
        <taxon>Cyanobacteriota</taxon>
        <taxon>Cyanophyceae</taxon>
        <taxon>Nostocales</taxon>
        <taxon>Hapalosiphonaceae</taxon>
        <taxon>Fischerella</taxon>
    </lineage>
</organism>
<dbReference type="GO" id="GO:0008171">
    <property type="term" value="F:O-methyltransferase activity"/>
    <property type="evidence" value="ECO:0007669"/>
    <property type="project" value="InterPro"/>
</dbReference>
<dbReference type="RefSeq" id="WP_016864844.1">
    <property type="nucleotide sequence ID" value="NZ_CAWNVR010000618.1"/>
</dbReference>
<dbReference type="PANTHER" id="PTHR43167">
    <property type="entry name" value="PUTATIVE (AFU_ORTHOLOGUE AFUA_6G01830)-RELATED"/>
    <property type="match status" value="1"/>
</dbReference>
<keyword evidence="5" id="KW-1185">Reference proteome</keyword>
<dbReference type="GO" id="GO:0032259">
    <property type="term" value="P:methylation"/>
    <property type="evidence" value="ECO:0007669"/>
    <property type="project" value="UniProtKB-KW"/>
</dbReference>
<evidence type="ECO:0000256" key="2">
    <source>
        <dbReference type="ARBA" id="ARBA00022679"/>
    </source>
</evidence>
<gene>
    <name evidence="4" type="ORF">CEN44_21175</name>
</gene>
<dbReference type="AlphaFoldDB" id="A0A2N6JYE4"/>